<dbReference type="eggNOG" id="COG1986">
    <property type="taxonomic scope" value="Bacteria"/>
</dbReference>
<dbReference type="PANTHER" id="PTHR34699:SF2">
    <property type="entry name" value="NON-CANONICAL PURINE NTP PHOSPHATASE_PRRC1 DOMAIN-CONTAINING PROTEIN"/>
    <property type="match status" value="1"/>
</dbReference>
<dbReference type="FunFam" id="3.90.950.10:FF:000002">
    <property type="entry name" value="Inosine/xanthosine triphosphatase"/>
    <property type="match status" value="1"/>
</dbReference>
<dbReference type="GO" id="GO:0103023">
    <property type="term" value="F:ITPase activity"/>
    <property type="evidence" value="ECO:0007669"/>
    <property type="project" value="UniProtKB-EC"/>
</dbReference>
<evidence type="ECO:0000256" key="9">
    <source>
        <dbReference type="ARBA" id="ARBA00048781"/>
    </source>
</evidence>
<evidence type="ECO:0000256" key="3">
    <source>
        <dbReference type="ARBA" id="ARBA00022741"/>
    </source>
</evidence>
<dbReference type="EC" id="3.6.1.73" evidence="11"/>
<protein>
    <recommendedName>
        <fullName evidence="11">Probable inosine/xanthosine triphosphatase</fullName>
        <shortName evidence="11">ITPase/XTPase</shortName>
        <ecNumber evidence="11">3.6.1.73</ecNumber>
    </recommendedName>
    <alternativeName>
        <fullName evidence="11">Non-canonical purine NTP phosphatase</fullName>
    </alternativeName>
    <alternativeName>
        <fullName evidence="11">Non-standard purine NTP phosphatase</fullName>
    </alternativeName>
    <alternativeName>
        <fullName evidence="11">Nucleoside-triphosphate phosphatase</fullName>
        <shortName evidence="11">NTPase</shortName>
    </alternativeName>
</protein>
<dbReference type="PANTHER" id="PTHR34699">
    <property type="match status" value="1"/>
</dbReference>
<evidence type="ECO:0000256" key="7">
    <source>
        <dbReference type="ARBA" id="ARBA00023211"/>
    </source>
</evidence>
<organism evidence="13 14">
    <name type="scientific">Bacillus methanolicus PB1</name>
    <dbReference type="NCBI Taxonomy" id="997296"/>
    <lineage>
        <taxon>Bacteria</taxon>
        <taxon>Bacillati</taxon>
        <taxon>Bacillota</taxon>
        <taxon>Bacilli</taxon>
        <taxon>Bacillales</taxon>
        <taxon>Bacillaceae</taxon>
        <taxon>Bacillus</taxon>
    </lineage>
</organism>
<comment type="catalytic activity">
    <reaction evidence="8 11">
        <text>ITP + H2O = IDP + phosphate + H(+)</text>
        <dbReference type="Rhea" id="RHEA:28330"/>
        <dbReference type="ChEBI" id="CHEBI:15377"/>
        <dbReference type="ChEBI" id="CHEBI:15378"/>
        <dbReference type="ChEBI" id="CHEBI:43474"/>
        <dbReference type="ChEBI" id="CHEBI:58280"/>
        <dbReference type="ChEBI" id="CHEBI:61402"/>
        <dbReference type="EC" id="3.6.1.73"/>
    </reaction>
</comment>
<evidence type="ECO:0000256" key="6">
    <source>
        <dbReference type="ARBA" id="ARBA00023080"/>
    </source>
</evidence>
<reference evidence="13 14" key="1">
    <citation type="journal article" date="2012" name="Appl. Environ. Microbiol.">
        <title>Genome Sequence of Thermotolerant Bacillus methanolicus: Features and Regulation Related to Methylotrophy and Production of L-Lysine and L-Glutamate from Methanol.</title>
        <authorList>
            <person name="Heggeset T.M."/>
            <person name="Krog A."/>
            <person name="Balzer S."/>
            <person name="Wentzel A."/>
            <person name="Ellingsen T.E."/>
            <person name="Brautaset T."/>
        </authorList>
    </citation>
    <scope>NUCLEOTIDE SEQUENCE [LARGE SCALE GENOMIC DNA]</scope>
    <source>
        <strain evidence="13 14">PB1</strain>
    </source>
</reference>
<evidence type="ECO:0000256" key="8">
    <source>
        <dbReference type="ARBA" id="ARBA00048174"/>
    </source>
</evidence>
<evidence type="ECO:0000313" key="14">
    <source>
        <dbReference type="Proteomes" id="UP000010523"/>
    </source>
</evidence>
<dbReference type="InterPro" id="IPR050299">
    <property type="entry name" value="YjjX_NTPase"/>
</dbReference>
<comment type="cofactor">
    <cofactor evidence="1">
        <name>Mn(2+)</name>
        <dbReference type="ChEBI" id="CHEBI:29035"/>
    </cofactor>
</comment>
<keyword evidence="7 11" id="KW-0464">Manganese</keyword>
<evidence type="ECO:0000256" key="11">
    <source>
        <dbReference type="HAMAP-Rule" id="MF_00648"/>
    </source>
</evidence>
<evidence type="ECO:0000256" key="4">
    <source>
        <dbReference type="ARBA" id="ARBA00022801"/>
    </source>
</evidence>
<comment type="similarity">
    <text evidence="10 11">Belongs to the YjjX NTPase family.</text>
</comment>
<comment type="function">
    <text evidence="11">Phosphatase that hydrolyzes non-canonical purine nucleotides such as XTP and ITP to their respective diphosphate derivatives. Probably excludes non-canonical purines from DNA/RNA precursor pool, thus preventing their incorporation into DNA/RNA and avoiding chromosomal lesions.</text>
</comment>
<evidence type="ECO:0000256" key="5">
    <source>
        <dbReference type="ARBA" id="ARBA00022842"/>
    </source>
</evidence>
<keyword evidence="3 11" id="KW-0547">Nucleotide-binding</keyword>
<dbReference type="GO" id="GO:0000166">
    <property type="term" value="F:nucleotide binding"/>
    <property type="evidence" value="ECO:0007669"/>
    <property type="project" value="UniProtKB-KW"/>
</dbReference>
<dbReference type="RefSeq" id="WP_004439003.1">
    <property type="nucleotide sequence ID" value="NZ_AFEU01000003.1"/>
</dbReference>
<dbReference type="SUPFAM" id="SSF52972">
    <property type="entry name" value="ITPase-like"/>
    <property type="match status" value="1"/>
</dbReference>
<keyword evidence="14" id="KW-1185">Reference proteome</keyword>
<dbReference type="Pfam" id="PF01931">
    <property type="entry name" value="NTPase_I-T"/>
    <property type="match status" value="1"/>
</dbReference>
<evidence type="ECO:0000259" key="12">
    <source>
        <dbReference type="Pfam" id="PF01931"/>
    </source>
</evidence>
<evidence type="ECO:0000313" key="13">
    <source>
        <dbReference type="EMBL" id="EIJ79303.1"/>
    </source>
</evidence>
<dbReference type="AlphaFoldDB" id="I3DYI2"/>
<dbReference type="InterPro" id="IPR002786">
    <property type="entry name" value="Non_canon_purine_NTPase"/>
</dbReference>
<dbReference type="GO" id="GO:0009117">
    <property type="term" value="P:nucleotide metabolic process"/>
    <property type="evidence" value="ECO:0007669"/>
    <property type="project" value="UniProtKB-KW"/>
</dbReference>
<comment type="cofactor">
    <cofactor evidence="11">
        <name>Mg(2+)</name>
        <dbReference type="ChEBI" id="CHEBI:18420"/>
    </cofactor>
    <cofactor evidence="11">
        <name>Mn(2+)</name>
        <dbReference type="ChEBI" id="CHEBI:29035"/>
    </cofactor>
    <text evidence="11">Binds 1 divalent metal cation per subunit; can use either Mg(2+) or Mn(2+).</text>
</comment>
<evidence type="ECO:0000256" key="2">
    <source>
        <dbReference type="ARBA" id="ARBA00022723"/>
    </source>
</evidence>
<dbReference type="OrthoDB" id="164951at2"/>
<evidence type="ECO:0000256" key="1">
    <source>
        <dbReference type="ARBA" id="ARBA00001936"/>
    </source>
</evidence>
<keyword evidence="5 11" id="KW-0460">Magnesium</keyword>
<comment type="subunit">
    <text evidence="11">Homodimer.</text>
</comment>
<dbReference type="NCBIfam" id="NF002850">
    <property type="entry name" value="PRK03114.1"/>
    <property type="match status" value="1"/>
</dbReference>
<dbReference type="EMBL" id="AFEU01000003">
    <property type="protein sequence ID" value="EIJ79303.1"/>
    <property type="molecule type" value="Genomic_DNA"/>
</dbReference>
<proteinExistence type="inferred from homology"/>
<name>I3DYI2_BACMT</name>
<gene>
    <name evidence="13" type="ORF">PB1_17139</name>
</gene>
<comment type="caution">
    <text evidence="11">Lacks conserved residue(s) required for the propagation of feature annotation.</text>
</comment>
<keyword evidence="2 11" id="KW-0479">Metal-binding</keyword>
<dbReference type="HAMAP" id="MF_00648">
    <property type="entry name" value="Non_canon_purine_NTPase_YjjX"/>
    <property type="match status" value="1"/>
</dbReference>
<keyword evidence="4 11" id="KW-0378">Hydrolase</keyword>
<dbReference type="InterPro" id="IPR029001">
    <property type="entry name" value="ITPase-like_fam"/>
</dbReference>
<evidence type="ECO:0000256" key="10">
    <source>
        <dbReference type="ARBA" id="ARBA00060855"/>
    </source>
</evidence>
<dbReference type="Gene3D" id="3.90.950.10">
    <property type="match status" value="1"/>
</dbReference>
<feature type="domain" description="Non-canonical purine NTP phosphatase/PRRC1" evidence="12">
    <location>
        <begin position="6"/>
        <end position="156"/>
    </location>
</feature>
<dbReference type="InterPro" id="IPR026533">
    <property type="entry name" value="NTPase/PRRC1"/>
</dbReference>
<keyword evidence="6 11" id="KW-0546">Nucleotide metabolism</keyword>
<comment type="catalytic activity">
    <reaction evidence="9 11">
        <text>XTP + H2O = XDP + phosphate + H(+)</text>
        <dbReference type="Rhea" id="RHEA:28406"/>
        <dbReference type="ChEBI" id="CHEBI:15377"/>
        <dbReference type="ChEBI" id="CHEBI:15378"/>
        <dbReference type="ChEBI" id="CHEBI:43474"/>
        <dbReference type="ChEBI" id="CHEBI:59884"/>
        <dbReference type="ChEBI" id="CHEBI:61314"/>
        <dbReference type="EC" id="3.6.1.73"/>
    </reaction>
</comment>
<dbReference type="Proteomes" id="UP000010523">
    <property type="component" value="Unassembled WGS sequence"/>
</dbReference>
<dbReference type="PATRIC" id="fig|997296.3.peg.3607"/>
<dbReference type="STRING" id="997296.PB1_17139"/>
<comment type="caution">
    <text evidence="13">The sequence shown here is derived from an EMBL/GenBank/DDBJ whole genome shotgun (WGS) entry which is preliminary data.</text>
</comment>
<dbReference type="GO" id="GO:0046872">
    <property type="term" value="F:metal ion binding"/>
    <property type="evidence" value="ECO:0007669"/>
    <property type="project" value="UniProtKB-KW"/>
</dbReference>
<accession>I3DYI2</accession>
<sequence length="177" mass="18997">MKIIIGTKNPAKVSAVKSAFSGYEAEFFSVDVPSGVSEQPFSDEETIKGAVNRAIQALETGKGDIGIGLEGGVQETSYGLCLCNWGALITQNSMPIIAGGARILLPEVIAERLRSGEELGPVMEDYAQKADVRKNEGAVGVFTKGRIDRASMFSHIMNLLIGQYEYQTKKGVNPSPR</sequence>